<evidence type="ECO:0000313" key="1">
    <source>
        <dbReference type="EMBL" id="QRD01393.1"/>
    </source>
</evidence>
<accession>A0A7U2FAE8</accession>
<dbReference type="AlphaFoldDB" id="A0A7U2FAE8"/>
<dbReference type="Proteomes" id="UP000663193">
    <property type="component" value="Chromosome 12"/>
</dbReference>
<dbReference type="EMBL" id="CP069034">
    <property type="protein sequence ID" value="QRD01393.1"/>
    <property type="molecule type" value="Genomic_DNA"/>
</dbReference>
<reference evidence="2" key="1">
    <citation type="journal article" date="2021" name="BMC Genomics">
        <title>Chromosome-level genome assembly and manually-curated proteome of model necrotroph Parastagonospora nodorum Sn15 reveals a genome-wide trove of candidate effector homologs, and redundancy of virulence-related functions within an accessory chromosome.</title>
        <authorList>
            <person name="Bertazzoni S."/>
            <person name="Jones D.A.B."/>
            <person name="Phan H.T."/>
            <person name="Tan K.-C."/>
            <person name="Hane J.K."/>
        </authorList>
    </citation>
    <scope>NUCLEOTIDE SEQUENCE [LARGE SCALE GENOMIC DNA]</scope>
    <source>
        <strain evidence="2">SN15 / ATCC MYA-4574 / FGSC 10173)</strain>
    </source>
</reference>
<organism evidence="1 2">
    <name type="scientific">Phaeosphaeria nodorum (strain SN15 / ATCC MYA-4574 / FGSC 10173)</name>
    <name type="common">Glume blotch fungus</name>
    <name type="synonym">Parastagonospora nodorum</name>
    <dbReference type="NCBI Taxonomy" id="321614"/>
    <lineage>
        <taxon>Eukaryota</taxon>
        <taxon>Fungi</taxon>
        <taxon>Dikarya</taxon>
        <taxon>Ascomycota</taxon>
        <taxon>Pezizomycotina</taxon>
        <taxon>Dothideomycetes</taxon>
        <taxon>Pleosporomycetidae</taxon>
        <taxon>Pleosporales</taxon>
        <taxon>Pleosporineae</taxon>
        <taxon>Phaeosphaeriaceae</taxon>
        <taxon>Parastagonospora</taxon>
    </lineage>
</organism>
<name>A0A7U2FAE8_PHANO</name>
<sequence length="120" mass="14037">MFFHRVYMLSFIIRTYESPRPDQIFRFPSLYSPMCVRQKLPQKTKFLENHMQDSRAQCLAYVLRPNTRIIGVQAFVRDMLEPKGIASTDTQISSVGKERRPFGKVFRGRIGLVPKRDIAI</sequence>
<gene>
    <name evidence="1" type="ORF">JI435_416540</name>
</gene>
<dbReference type="VEuPathDB" id="FungiDB:JI435_416540"/>
<proteinExistence type="predicted"/>
<keyword evidence="2" id="KW-1185">Reference proteome</keyword>
<evidence type="ECO:0000313" key="2">
    <source>
        <dbReference type="Proteomes" id="UP000663193"/>
    </source>
</evidence>
<protein>
    <submittedName>
        <fullName evidence="1">Uncharacterized protein</fullName>
    </submittedName>
</protein>